<dbReference type="KEGG" id="paln:B0W48_17955"/>
<organism evidence="2 3">
    <name type="scientific">Pseudoalteromonas aliena</name>
    <dbReference type="NCBI Taxonomy" id="247523"/>
    <lineage>
        <taxon>Bacteria</taxon>
        <taxon>Pseudomonadati</taxon>
        <taxon>Pseudomonadota</taxon>
        <taxon>Gammaproteobacteria</taxon>
        <taxon>Alteromonadales</taxon>
        <taxon>Pseudoalteromonadaceae</taxon>
        <taxon>Pseudoalteromonas</taxon>
    </lineage>
</organism>
<dbReference type="Gene3D" id="1.10.287.860">
    <property type="entry name" value="Nucleotidyltransferase"/>
    <property type="match status" value="1"/>
</dbReference>
<dbReference type="CDD" id="cd05399">
    <property type="entry name" value="NT_Rel-Spo_like"/>
    <property type="match status" value="1"/>
</dbReference>
<dbReference type="InterPro" id="IPR043519">
    <property type="entry name" value="NT_sf"/>
</dbReference>
<dbReference type="SMART" id="SM00954">
    <property type="entry name" value="RelA_SpoT"/>
    <property type="match status" value="1"/>
</dbReference>
<dbReference type="AlphaFoldDB" id="A0A1Q2H2I6"/>
<evidence type="ECO:0000313" key="3">
    <source>
        <dbReference type="Proteomes" id="UP000188243"/>
    </source>
</evidence>
<dbReference type="Pfam" id="PF04607">
    <property type="entry name" value="RelA_SpoT"/>
    <property type="match status" value="1"/>
</dbReference>
<dbReference type="Gene3D" id="3.30.460.10">
    <property type="entry name" value="Beta Polymerase, domain 2"/>
    <property type="match status" value="1"/>
</dbReference>
<sequence>MKNEVVDWYIKSRPTYKRLADKVESLLSEVFEMEGISYHIITSRAKTIESVRGKVSKDKYDNPKEQIQDFAGIRIITYVEDEVQKICEVVERCFDIDFSNSSNKSDDLGLDKVGYKSVHYVASLDKSRLELPEYKQYNGKCFEIQIRTILQHAWAEIEHDRNYKFTGKLPPDIGRRFKLLAGVLEMADREFNNISNDIDMISEDTSESTKKGDLDIPLSSTTLTQFISTRFSSISEKGIKFVPDKSGTLIGEMERFGLSTLDDFNKIIPTDYEEQLLLTSDDNELNEYGVVRRALIINDYDKYFSVANIDIDKFSAWSSRAFENREQKFFDHYGVNWDDIYEKYSVTLLSQ</sequence>
<dbReference type="InterPro" id="IPR007685">
    <property type="entry name" value="RelA_SpoT"/>
</dbReference>
<dbReference type="PANTHER" id="PTHR41773">
    <property type="entry name" value="GTP PYROPHOSPHATASE-RELATED"/>
    <property type="match status" value="1"/>
</dbReference>
<accession>A0A1Q2H2I6</accession>
<dbReference type="STRING" id="247523.B0W48_17955"/>
<dbReference type="RefSeq" id="WP_167368324.1">
    <property type="nucleotide sequence ID" value="NZ_CP019628.1"/>
</dbReference>
<protein>
    <recommendedName>
        <fullName evidence="1">RelA/SpoT domain-containing protein</fullName>
    </recommendedName>
</protein>
<dbReference type="EMBL" id="CP019628">
    <property type="protein sequence ID" value="AQQ01491.1"/>
    <property type="molecule type" value="Genomic_DNA"/>
</dbReference>
<reference evidence="2 3" key="1">
    <citation type="submission" date="2017-02" db="EMBL/GenBank/DDBJ databases">
        <title>Complete genome sequence of the cold-active Pseudoalteromonas aliena strain EH1 isolated from Arctic seawater.</title>
        <authorList>
            <person name="Kim E."/>
            <person name="Heo E."/>
            <person name="Kim H."/>
            <person name="Kim D."/>
        </authorList>
    </citation>
    <scope>NUCLEOTIDE SEQUENCE [LARGE SCALE GENOMIC DNA]</scope>
    <source>
        <strain evidence="2 3">EH1</strain>
    </source>
</reference>
<evidence type="ECO:0000259" key="1">
    <source>
        <dbReference type="SMART" id="SM00954"/>
    </source>
</evidence>
<dbReference type="Proteomes" id="UP000188243">
    <property type="component" value="Chromosome"/>
</dbReference>
<name>A0A1Q2H2I6_9GAMM</name>
<dbReference type="PANTHER" id="PTHR41773:SF1">
    <property type="entry name" value="RELA_SPOT DOMAIN-CONTAINING PROTEIN"/>
    <property type="match status" value="1"/>
</dbReference>
<evidence type="ECO:0000313" key="2">
    <source>
        <dbReference type="EMBL" id="AQQ01491.1"/>
    </source>
</evidence>
<proteinExistence type="predicted"/>
<dbReference type="GO" id="GO:0015969">
    <property type="term" value="P:guanosine tetraphosphate metabolic process"/>
    <property type="evidence" value="ECO:0007669"/>
    <property type="project" value="InterPro"/>
</dbReference>
<dbReference type="SUPFAM" id="SSF81301">
    <property type="entry name" value="Nucleotidyltransferase"/>
    <property type="match status" value="1"/>
</dbReference>
<feature type="domain" description="RelA/SpoT" evidence="1">
    <location>
        <begin position="43"/>
        <end position="169"/>
    </location>
</feature>
<gene>
    <name evidence="2" type="ORF">B0W48_17955</name>
</gene>